<organism evidence="2 3">
    <name type="scientific">Aspergillus tamarii</name>
    <dbReference type="NCBI Taxonomy" id="41984"/>
    <lineage>
        <taxon>Eukaryota</taxon>
        <taxon>Fungi</taxon>
        <taxon>Dikarya</taxon>
        <taxon>Ascomycota</taxon>
        <taxon>Pezizomycotina</taxon>
        <taxon>Eurotiomycetes</taxon>
        <taxon>Eurotiomycetidae</taxon>
        <taxon>Eurotiales</taxon>
        <taxon>Aspergillaceae</taxon>
        <taxon>Aspergillus</taxon>
        <taxon>Aspergillus subgen. Circumdati</taxon>
    </lineage>
</organism>
<sequence length="332" mass="36911">MRWIIPNLLAVLAVSGFFSSVFTRPTGDSEPLEGQSIGNDFVDEFRSYDAPPTYVRREIAESLPGLSRHPNFETHVGYGATARTNTDKSNDDGDAPEVDQVNLASALEAIHLEGHNHSVVSRGVKEEDEVERSFKSAWKGQTFYCFIDAKDMGSKELAPHEIKNLAEKGYERIKDKFYFNGNVIVSALSIPGVGVAVGSKPRGTGVVDEILDKSHKVSGKNKSVKDWFQRYWIKVKSRKVSNLCGSISQEDLYHAEDLVMIKGADEYLKKQGIKEWGMRIRFPQGTHMVTYGKYNSDDKLVGPKEPCGGTQTSKLSVPCKEVAKELDIAWST</sequence>
<gene>
    <name evidence="2" type="ORF">BDV40DRAFT_306488</name>
</gene>
<name>A0A5N6UBR8_ASPTM</name>
<dbReference type="OrthoDB" id="4488944at2759"/>
<feature type="chain" id="PRO_5024873017" evidence="1">
    <location>
        <begin position="24"/>
        <end position="332"/>
    </location>
</feature>
<dbReference type="EMBL" id="ML738785">
    <property type="protein sequence ID" value="KAE8156017.1"/>
    <property type="molecule type" value="Genomic_DNA"/>
</dbReference>
<dbReference type="AlphaFoldDB" id="A0A5N6UBR8"/>
<evidence type="ECO:0000256" key="1">
    <source>
        <dbReference type="SAM" id="SignalP"/>
    </source>
</evidence>
<accession>A0A5N6UBR8</accession>
<evidence type="ECO:0000313" key="3">
    <source>
        <dbReference type="Proteomes" id="UP000326950"/>
    </source>
</evidence>
<protein>
    <submittedName>
        <fullName evidence="2">Uncharacterized protein</fullName>
    </submittedName>
</protein>
<feature type="signal peptide" evidence="1">
    <location>
        <begin position="1"/>
        <end position="23"/>
    </location>
</feature>
<evidence type="ECO:0000313" key="2">
    <source>
        <dbReference type="EMBL" id="KAE8156017.1"/>
    </source>
</evidence>
<dbReference type="Proteomes" id="UP000326950">
    <property type="component" value="Unassembled WGS sequence"/>
</dbReference>
<reference evidence="2 3" key="1">
    <citation type="submission" date="2019-04" db="EMBL/GenBank/DDBJ databases">
        <title>Friends and foes A comparative genomics study of 23 Aspergillus species from section Flavi.</title>
        <authorList>
            <consortium name="DOE Joint Genome Institute"/>
            <person name="Kjaerbolling I."/>
            <person name="Vesth T."/>
            <person name="Frisvad J.C."/>
            <person name="Nybo J.L."/>
            <person name="Theobald S."/>
            <person name="Kildgaard S."/>
            <person name="Isbrandt T."/>
            <person name="Kuo A."/>
            <person name="Sato A."/>
            <person name="Lyhne E.K."/>
            <person name="Kogle M.E."/>
            <person name="Wiebenga A."/>
            <person name="Kun R.S."/>
            <person name="Lubbers R.J."/>
            <person name="Makela M.R."/>
            <person name="Barry K."/>
            <person name="Chovatia M."/>
            <person name="Clum A."/>
            <person name="Daum C."/>
            <person name="Haridas S."/>
            <person name="He G."/>
            <person name="LaButti K."/>
            <person name="Lipzen A."/>
            <person name="Mondo S."/>
            <person name="Riley R."/>
            <person name="Salamov A."/>
            <person name="Simmons B.A."/>
            <person name="Magnuson J.K."/>
            <person name="Henrissat B."/>
            <person name="Mortensen U.H."/>
            <person name="Larsen T.O."/>
            <person name="Devries R.P."/>
            <person name="Grigoriev I.V."/>
            <person name="Machida M."/>
            <person name="Baker S.E."/>
            <person name="Andersen M.R."/>
        </authorList>
    </citation>
    <scope>NUCLEOTIDE SEQUENCE [LARGE SCALE GENOMIC DNA]</scope>
    <source>
        <strain evidence="2 3">CBS 117626</strain>
    </source>
</reference>
<keyword evidence="1" id="KW-0732">Signal</keyword>
<keyword evidence="3" id="KW-1185">Reference proteome</keyword>
<proteinExistence type="predicted"/>